<reference evidence="1 2" key="1">
    <citation type="submission" date="2021-01" db="EMBL/GenBank/DDBJ databases">
        <title>Whole genome shotgun sequence of Actinoplanes deccanensis NBRC 13994.</title>
        <authorList>
            <person name="Komaki H."/>
            <person name="Tamura T."/>
        </authorList>
    </citation>
    <scope>NUCLEOTIDE SEQUENCE [LARGE SCALE GENOMIC DNA]</scope>
    <source>
        <strain evidence="1 2">NBRC 13994</strain>
    </source>
</reference>
<dbReference type="EMBL" id="BOMI01000108">
    <property type="protein sequence ID" value="GID76835.1"/>
    <property type="molecule type" value="Genomic_DNA"/>
</dbReference>
<evidence type="ECO:0000313" key="2">
    <source>
        <dbReference type="Proteomes" id="UP000609879"/>
    </source>
</evidence>
<dbReference type="InterPro" id="IPR031322">
    <property type="entry name" value="Shikimate/glucono_kinase"/>
</dbReference>
<dbReference type="Proteomes" id="UP000609879">
    <property type="component" value="Unassembled WGS sequence"/>
</dbReference>
<proteinExistence type="predicted"/>
<organism evidence="1 2">
    <name type="scientific">Paractinoplanes deccanensis</name>
    <dbReference type="NCBI Taxonomy" id="113561"/>
    <lineage>
        <taxon>Bacteria</taxon>
        <taxon>Bacillati</taxon>
        <taxon>Actinomycetota</taxon>
        <taxon>Actinomycetes</taxon>
        <taxon>Micromonosporales</taxon>
        <taxon>Micromonosporaceae</taxon>
        <taxon>Paractinoplanes</taxon>
    </lineage>
</organism>
<dbReference type="SUPFAM" id="SSF52540">
    <property type="entry name" value="P-loop containing nucleoside triphosphate hydrolases"/>
    <property type="match status" value="1"/>
</dbReference>
<name>A0ABQ3Y9Z7_9ACTN</name>
<dbReference type="InterPro" id="IPR027417">
    <property type="entry name" value="P-loop_NTPase"/>
</dbReference>
<dbReference type="Pfam" id="PF01202">
    <property type="entry name" value="SKI"/>
    <property type="match status" value="1"/>
</dbReference>
<gene>
    <name evidence="1" type="ORF">Ade02nite_54760</name>
</gene>
<sequence length="208" mass="23272">MSLSQVRWIGGASGAGKSTIARALATTYGLRLYDTDAMMAEHATRSSAADAPRLAEFSAMTMDERWVDRSPHVMLETFHWYRGEGFDLITEDLRRLPATPGVIAEGFRLLPHLVRPHLRDPAHAVWLLPTPEFRRAAFDSRGSTWHIAGRTSDPRRALANLLERDRLFTEHLRAETGRLGLHAITVEPGMTEQELTAEVADRLKIHAG</sequence>
<keyword evidence="2" id="KW-1185">Reference proteome</keyword>
<dbReference type="RefSeq" id="WP_239169085.1">
    <property type="nucleotide sequence ID" value="NZ_BAAABO010000029.1"/>
</dbReference>
<comment type="caution">
    <text evidence="1">The sequence shown here is derived from an EMBL/GenBank/DDBJ whole genome shotgun (WGS) entry which is preliminary data.</text>
</comment>
<dbReference type="Gene3D" id="3.40.50.300">
    <property type="entry name" value="P-loop containing nucleotide triphosphate hydrolases"/>
    <property type="match status" value="1"/>
</dbReference>
<evidence type="ECO:0000313" key="1">
    <source>
        <dbReference type="EMBL" id="GID76835.1"/>
    </source>
</evidence>
<protein>
    <recommendedName>
        <fullName evidence="3">(d)CMP kinase</fullName>
    </recommendedName>
</protein>
<evidence type="ECO:0008006" key="3">
    <source>
        <dbReference type="Google" id="ProtNLM"/>
    </source>
</evidence>
<accession>A0ABQ3Y9Z7</accession>